<dbReference type="EMBL" id="CAXDID020000009">
    <property type="protein sequence ID" value="CAL5978734.1"/>
    <property type="molecule type" value="Genomic_DNA"/>
</dbReference>
<proteinExistence type="predicted"/>
<organism evidence="1 2">
    <name type="scientific">Hexamita inflata</name>
    <dbReference type="NCBI Taxonomy" id="28002"/>
    <lineage>
        <taxon>Eukaryota</taxon>
        <taxon>Metamonada</taxon>
        <taxon>Diplomonadida</taxon>
        <taxon>Hexamitidae</taxon>
        <taxon>Hexamitinae</taxon>
        <taxon>Hexamita</taxon>
    </lineage>
</organism>
<evidence type="ECO:0000313" key="2">
    <source>
        <dbReference type="Proteomes" id="UP001642409"/>
    </source>
</evidence>
<sequence length="522" mass="59438">MKTSKIQLNLYQVNQFAVFGFNSNYQQLEESQIFVRINYSIITGALLCLECDIIVKHSELQFIANGMQLSALIMKSKDTIQLENVNISYRFSCNSSSGIANQILNNIVQFSINNVILTGYNDIVSSLNGYYSSKVDVNINIQISQMIVCVDMATQRIGQTNTVNLIIISSMELLQCNLVCSDNQYVIYGLCKQIMQFSVLLSNNTIVCDHPFEFDNYSETCVCMFGYYLNITNCIHVVSEFSEITANVELLDSKLQAQIITSQTEMISLIKNLEVEIQTTISNLSDLVQGSYTNLELDIINVNKTLHEKFNDFKTDITHQFKLSSDQNTMTQSFINNFRSETSDELTTIKVIINDNQQNIKNNFSNLKQQTSDNFSVLNTIMNSNQLNIKNNFTLISSQINNLNTTMKANFDLVITDVYNSNMNIKNNFTQTNQKIDSVNTQINAVVTNSYFQTQIDLLKQQINNISVSISQSMTSDQYRCLLIASSQSNGYDYNYAYSQFPSSFNFYNGISERQQLENCWK</sequence>
<protein>
    <submittedName>
        <fullName evidence="1">Hypothetical_protein</fullName>
    </submittedName>
</protein>
<dbReference type="Proteomes" id="UP001642409">
    <property type="component" value="Unassembled WGS sequence"/>
</dbReference>
<accession>A0ABP1GX50</accession>
<gene>
    <name evidence="1" type="ORF">HINF_LOCUS4929</name>
</gene>
<keyword evidence="2" id="KW-1185">Reference proteome</keyword>
<evidence type="ECO:0000313" key="1">
    <source>
        <dbReference type="EMBL" id="CAL5978734.1"/>
    </source>
</evidence>
<reference evidence="1 2" key="1">
    <citation type="submission" date="2024-07" db="EMBL/GenBank/DDBJ databases">
        <authorList>
            <person name="Akdeniz Z."/>
        </authorList>
    </citation>
    <scope>NUCLEOTIDE SEQUENCE [LARGE SCALE GENOMIC DNA]</scope>
</reference>
<name>A0ABP1GX50_9EUKA</name>
<comment type="caution">
    <text evidence="1">The sequence shown here is derived from an EMBL/GenBank/DDBJ whole genome shotgun (WGS) entry which is preliminary data.</text>
</comment>